<dbReference type="EMBL" id="JANBVN010000005">
    <property type="protein sequence ID" value="KAJ9165184.1"/>
    <property type="molecule type" value="Genomic_DNA"/>
</dbReference>
<evidence type="ECO:0000313" key="4">
    <source>
        <dbReference type="Proteomes" id="UP001174691"/>
    </source>
</evidence>
<evidence type="ECO:0000313" key="3">
    <source>
        <dbReference type="EMBL" id="KAJ9165184.1"/>
    </source>
</evidence>
<feature type="region of interest" description="Disordered" evidence="2">
    <location>
        <begin position="124"/>
        <end position="149"/>
    </location>
</feature>
<keyword evidence="1" id="KW-0175">Coiled coil</keyword>
<organism evidence="3 4">
    <name type="scientific">Coniochaeta hoffmannii</name>
    <dbReference type="NCBI Taxonomy" id="91930"/>
    <lineage>
        <taxon>Eukaryota</taxon>
        <taxon>Fungi</taxon>
        <taxon>Dikarya</taxon>
        <taxon>Ascomycota</taxon>
        <taxon>Pezizomycotina</taxon>
        <taxon>Sordariomycetes</taxon>
        <taxon>Sordariomycetidae</taxon>
        <taxon>Coniochaetales</taxon>
        <taxon>Coniochaetaceae</taxon>
        <taxon>Coniochaeta</taxon>
    </lineage>
</organism>
<gene>
    <name evidence="3" type="ORF">NKR19_g590</name>
</gene>
<name>A0AA38W0R4_9PEZI</name>
<dbReference type="AlphaFoldDB" id="A0AA38W0R4"/>
<feature type="compositionally biased region" description="Basic and acidic residues" evidence="2">
    <location>
        <begin position="88"/>
        <end position="111"/>
    </location>
</feature>
<feature type="coiled-coil region" evidence="1">
    <location>
        <begin position="171"/>
        <end position="244"/>
    </location>
</feature>
<dbReference type="Proteomes" id="UP001174691">
    <property type="component" value="Unassembled WGS sequence"/>
</dbReference>
<feature type="compositionally biased region" description="Acidic residues" evidence="2">
    <location>
        <begin position="1"/>
        <end position="19"/>
    </location>
</feature>
<feature type="region of interest" description="Disordered" evidence="2">
    <location>
        <begin position="1"/>
        <end position="112"/>
    </location>
</feature>
<feature type="compositionally biased region" description="Basic and acidic residues" evidence="2">
    <location>
        <begin position="32"/>
        <end position="41"/>
    </location>
</feature>
<sequence>MAAVVEEDQPCEMILDTETESISSRDAPQESTETRPPKVPDKVALSATSRPGDVQLPRSKRHHHGHEAHSSSRRNTGDAADNAIQGTDRARKPRGERLGNDKFSLRPETPHHYAFPHNFQLARLNTVPPSTNPHRRPPRLPHSRDDADVKVGATSSTRADMDIEVELWRENAELRQALDLERNRAAQAERAADELRTSSRTKELQLQSTVLAVANDTDALGQELAKLCQENQSLKAELDDARSHIFSLQPYRRELTPKEVEQDYDDLVTNVIEWVQKLADPIIDDEANLQHAIARAKKAPEDVAKLRTCIGNHPDLIHGCLYPETDVDIMISIVLRHLNDNIFQKGVPGNVRQLGEAVGQIEASMQSHVEPKRDQFAIRTWRGEAFNAILCSPGYATERRAWVKELTLNMVSGFKLFYKHKDFAAFCYGCQDNVIKPALRLHEKLLTSTHHFYLDTNPHIIWNQERELQTSPDFFENLDKLQCDNILRNRKHLTLERLEPRPTVEELRANLTNVLTVCPGLYMRQIGQGDAVKPPAVVRKQQVLVAYGEPEKKERFMERGERTLMSYIYFGQSKERERTTESPWAGWRMHIAGG</sequence>
<evidence type="ECO:0000256" key="1">
    <source>
        <dbReference type="SAM" id="Coils"/>
    </source>
</evidence>
<comment type="caution">
    <text evidence="3">The sequence shown here is derived from an EMBL/GenBank/DDBJ whole genome shotgun (WGS) entry which is preliminary data.</text>
</comment>
<evidence type="ECO:0000256" key="2">
    <source>
        <dbReference type="SAM" id="MobiDB-lite"/>
    </source>
</evidence>
<protein>
    <submittedName>
        <fullName evidence="3">Leucine-rich repeats of kinetochore protein cenp-F/LEK1 domain-containing protein</fullName>
    </submittedName>
</protein>
<proteinExistence type="predicted"/>
<feature type="compositionally biased region" description="Polar residues" evidence="2">
    <location>
        <begin position="20"/>
        <end position="31"/>
    </location>
</feature>
<keyword evidence="4" id="KW-1185">Reference proteome</keyword>
<reference evidence="3" key="1">
    <citation type="submission" date="2022-07" db="EMBL/GenBank/DDBJ databases">
        <title>Fungi with potential for degradation of polypropylene.</title>
        <authorList>
            <person name="Gostincar C."/>
        </authorList>
    </citation>
    <scope>NUCLEOTIDE SEQUENCE</scope>
    <source>
        <strain evidence="3">EXF-13287</strain>
    </source>
</reference>
<accession>A0AA38W0R4</accession>